<name>A0A2A3LWQ3_PSEDL</name>
<evidence type="ECO:0000313" key="1">
    <source>
        <dbReference type="EMBL" id="PBJ92246.1"/>
    </source>
</evidence>
<organism evidence="1 2">
    <name type="scientific">Pseudomonas plecoglossicida</name>
    <dbReference type="NCBI Taxonomy" id="70775"/>
    <lineage>
        <taxon>Bacteria</taxon>
        <taxon>Pseudomonadati</taxon>
        <taxon>Pseudomonadota</taxon>
        <taxon>Gammaproteobacteria</taxon>
        <taxon>Pseudomonadales</taxon>
        <taxon>Pseudomonadaceae</taxon>
        <taxon>Pseudomonas</taxon>
    </lineage>
</organism>
<protein>
    <submittedName>
        <fullName evidence="1">Uncharacterized protein</fullName>
    </submittedName>
</protein>
<gene>
    <name evidence="1" type="ORF">CMV24_28215</name>
</gene>
<reference evidence="1 2" key="1">
    <citation type="submission" date="2017-09" db="EMBL/GenBank/DDBJ databases">
        <authorList>
            <person name="Ehlers B."/>
            <person name="Leendertz F.H."/>
        </authorList>
    </citation>
    <scope>NUCLEOTIDE SEQUENCE [LARGE SCALE GENOMIC DNA]</scope>
    <source>
        <strain evidence="1 2">DJ-1</strain>
    </source>
</reference>
<dbReference type="EMBL" id="NTME01000057">
    <property type="protein sequence ID" value="PBJ92246.1"/>
    <property type="molecule type" value="Genomic_DNA"/>
</dbReference>
<sequence length="155" mass="17198">MLGVVHLIGTRTTSRYAMTCFIAVRTSCTIPEKMHVHSVLNEQGLIGNRYPRTMEQVPRAIREYFEQLPLGPEATSIFSNEVETLSDRKAAADSLGQALETLPDSKVRGPVRTARIKCKLAAQYGKSHVDLTDRYCEVSDLLHKGGVTVHLNKGM</sequence>
<proteinExistence type="predicted"/>
<dbReference type="AlphaFoldDB" id="A0A2A3LWQ3"/>
<comment type="caution">
    <text evidence="1">The sequence shown here is derived from an EMBL/GenBank/DDBJ whole genome shotgun (WGS) entry which is preliminary data.</text>
</comment>
<accession>A0A2A3LWQ3</accession>
<dbReference type="Proteomes" id="UP000218102">
    <property type="component" value="Unassembled WGS sequence"/>
</dbReference>
<evidence type="ECO:0000313" key="2">
    <source>
        <dbReference type="Proteomes" id="UP000218102"/>
    </source>
</evidence>